<dbReference type="InterPro" id="IPR011519">
    <property type="entry name" value="UnbV_ASPIC"/>
</dbReference>
<protein>
    <submittedName>
        <fullName evidence="3">VCBS repeat protein</fullName>
    </submittedName>
</protein>
<keyword evidence="1" id="KW-0732">Signal</keyword>
<accession>A0A4Q7YMC1</accession>
<dbReference type="EMBL" id="SHKW01000001">
    <property type="protein sequence ID" value="RZU38882.1"/>
    <property type="molecule type" value="Genomic_DNA"/>
</dbReference>
<gene>
    <name evidence="3" type="ORF">BDD14_0183</name>
</gene>
<reference evidence="3 4" key="1">
    <citation type="submission" date="2019-02" db="EMBL/GenBank/DDBJ databases">
        <title>Genomic Encyclopedia of Archaeal and Bacterial Type Strains, Phase II (KMG-II): from individual species to whole genera.</title>
        <authorList>
            <person name="Goeker M."/>
        </authorList>
    </citation>
    <scope>NUCLEOTIDE SEQUENCE [LARGE SCALE GENOMIC DNA]</scope>
    <source>
        <strain evidence="3 4">DSM 18101</strain>
    </source>
</reference>
<dbReference type="AlphaFoldDB" id="A0A4Q7YMC1"/>
<dbReference type="Gene3D" id="2.130.10.130">
    <property type="entry name" value="Integrin alpha, N-terminal"/>
    <property type="match status" value="2"/>
</dbReference>
<dbReference type="SUPFAM" id="SSF69318">
    <property type="entry name" value="Integrin alpha N-terminal domain"/>
    <property type="match status" value="1"/>
</dbReference>
<dbReference type="InterPro" id="IPR028994">
    <property type="entry name" value="Integrin_alpha_N"/>
</dbReference>
<feature type="domain" description="ASPIC/UnbV" evidence="2">
    <location>
        <begin position="506"/>
        <end position="572"/>
    </location>
</feature>
<evidence type="ECO:0000256" key="1">
    <source>
        <dbReference type="ARBA" id="ARBA00022729"/>
    </source>
</evidence>
<keyword evidence="4" id="KW-1185">Reference proteome</keyword>
<name>A0A4Q7YMC1_9BACT</name>
<sequence length="587" mass="64284">MKLPARPISRRTLLKRVGGGLASALISPQIHALSSFVLQHEKKALGYTVHDIAAQAGLDFVQISGGDKEKKYILETTGAGAAFFDYDHDGWLDIFLVNSSALGGSLSGIPPQNKLFHNNRDGTFTDVTAKAGLMRSGWGQGICIGDFDNDGFDDLFVTYWGENVLYRNNGDGTFTEVAHKAGIAGAPTRWSTGCAFVDYDRDGWLDLVVTHYVDFSLKDAKDPGSNPYCNYRGLAVMCGPRGLKTEKSTLYHNNRDGTFTDVSLKSGIGMKGDLFGMGILVADFDNDGWPDIYIASDSTPSQLFMNNHDGTFREEGTLRGVAYSAEGMEEAGMGVAAADYDNSGAFSILKTNFSDEVPNLYHNNGKALFSDLDEAAGLNRQTHFVGWGCGFFDPDNDGLADILYTNGHVYPELDRIHADTSYREPRVLYRNLGGGRFEDVSSLAGEALTKPSTGRGCAFGDFNNDGCVDVLINNQGTKPSLLRFQPENNYHWINLKLVGTKSNRSAIGARVRCVAGTLTQIEEVRSGGSYLSQSDLRLHFGLRDQTIIDLIEIFWPSGTIDRLRKIEANQFLRIEEGGKTVTLRREP</sequence>
<dbReference type="Proteomes" id="UP000292958">
    <property type="component" value="Unassembled WGS sequence"/>
</dbReference>
<dbReference type="Pfam" id="PF13517">
    <property type="entry name" value="FG-GAP_3"/>
    <property type="match status" value="3"/>
</dbReference>
<proteinExistence type="predicted"/>
<dbReference type="Pfam" id="PF07593">
    <property type="entry name" value="UnbV_ASPIC"/>
    <property type="match status" value="1"/>
</dbReference>
<organism evidence="3 4">
    <name type="scientific">Edaphobacter modestus</name>
    <dbReference type="NCBI Taxonomy" id="388466"/>
    <lineage>
        <taxon>Bacteria</taxon>
        <taxon>Pseudomonadati</taxon>
        <taxon>Acidobacteriota</taxon>
        <taxon>Terriglobia</taxon>
        <taxon>Terriglobales</taxon>
        <taxon>Acidobacteriaceae</taxon>
        <taxon>Edaphobacter</taxon>
    </lineage>
</organism>
<evidence type="ECO:0000313" key="4">
    <source>
        <dbReference type="Proteomes" id="UP000292958"/>
    </source>
</evidence>
<dbReference type="InterPro" id="IPR013517">
    <property type="entry name" value="FG-GAP"/>
</dbReference>
<dbReference type="InterPro" id="IPR006311">
    <property type="entry name" value="TAT_signal"/>
</dbReference>
<dbReference type="PANTHER" id="PTHR16026:SF0">
    <property type="entry name" value="CARTILAGE ACIDIC PROTEIN 1"/>
    <property type="match status" value="1"/>
</dbReference>
<evidence type="ECO:0000259" key="2">
    <source>
        <dbReference type="Pfam" id="PF07593"/>
    </source>
</evidence>
<evidence type="ECO:0000313" key="3">
    <source>
        <dbReference type="EMBL" id="RZU38882.1"/>
    </source>
</evidence>
<dbReference type="PROSITE" id="PS51318">
    <property type="entry name" value="TAT"/>
    <property type="match status" value="1"/>
</dbReference>
<comment type="caution">
    <text evidence="3">The sequence shown here is derived from an EMBL/GenBank/DDBJ whole genome shotgun (WGS) entry which is preliminary data.</text>
</comment>
<dbReference type="OrthoDB" id="9816120at2"/>
<dbReference type="InterPro" id="IPR027039">
    <property type="entry name" value="Crtac1"/>
</dbReference>
<dbReference type="PANTHER" id="PTHR16026">
    <property type="entry name" value="CARTILAGE ACIDIC PROTEIN 1"/>
    <property type="match status" value="1"/>
</dbReference>